<sequence>MPPIAPKIDCMKCKYFYVTWDSNSPRGCKFFNFKSKQLPSTVVLQSSGEACLKFEPK</sequence>
<dbReference type="EMBL" id="CP034235">
    <property type="protein sequence ID" value="QGQ95902.1"/>
    <property type="molecule type" value="Genomic_DNA"/>
</dbReference>
<protein>
    <submittedName>
        <fullName evidence="1">Uracil-DNA glycosylase</fullName>
    </submittedName>
</protein>
<evidence type="ECO:0000313" key="1">
    <source>
        <dbReference type="EMBL" id="QGQ95902.1"/>
    </source>
</evidence>
<organism evidence="1 2">
    <name type="scientific">Paenibacillus psychroresistens</name>
    <dbReference type="NCBI Taxonomy" id="1778678"/>
    <lineage>
        <taxon>Bacteria</taxon>
        <taxon>Bacillati</taxon>
        <taxon>Bacillota</taxon>
        <taxon>Bacilli</taxon>
        <taxon>Bacillales</taxon>
        <taxon>Paenibacillaceae</taxon>
        <taxon>Paenibacillus</taxon>
    </lineage>
</organism>
<reference evidence="2" key="1">
    <citation type="submission" date="2018-11" db="EMBL/GenBank/DDBJ databases">
        <title>Complete genome sequence of Paenibacillus sp. ML311-T8.</title>
        <authorList>
            <person name="Nam Y.-D."/>
            <person name="Kang J."/>
            <person name="Chung W.-H."/>
            <person name="Park Y.S."/>
        </authorList>
    </citation>
    <scope>NUCLEOTIDE SEQUENCE [LARGE SCALE GENOMIC DNA]</scope>
    <source>
        <strain evidence="2">ML311-T8</strain>
    </source>
</reference>
<dbReference type="Proteomes" id="UP000426246">
    <property type="component" value="Chromosome"/>
</dbReference>
<keyword evidence="2" id="KW-1185">Reference proteome</keyword>
<gene>
    <name evidence="1" type="ORF">EHS13_13960</name>
</gene>
<name>A0A6B8RJY1_9BACL</name>
<dbReference type="KEGG" id="ppsc:EHS13_13960"/>
<evidence type="ECO:0000313" key="2">
    <source>
        <dbReference type="Proteomes" id="UP000426246"/>
    </source>
</evidence>
<dbReference type="AlphaFoldDB" id="A0A6B8RJY1"/>
<accession>A0A6B8RJY1</accession>
<proteinExistence type="predicted"/>